<sequence>MKKIVVCIILFLLKRTKVACQTSIFYAYYDHKKGKEETMFYRFMRGVVRVLLALVNGNARYENKEVLPQDENYILVAPHRTWWDPLYLAVAAAPKEFSFMAKEELFKNPVLRFILTRSNAFPVKRENPGPSVIKTPVKILKSTNLSLIMFPSGTRHATELKGGMALISRMSKAKIVPAVYQGPLTLGDLFKRQRVTVRFGEPIDLSDIKKTDKEGMAEIERRTQAAFDKLDKEVNPDFKYEVKKK</sequence>
<gene>
    <name evidence="3" type="ORF">B1P95_07770</name>
</gene>
<name>A0A1S8IAK9_ENTFC</name>
<evidence type="ECO:0000256" key="1">
    <source>
        <dbReference type="ARBA" id="ARBA00022679"/>
    </source>
</evidence>
<keyword evidence="2 3" id="KW-0012">Acyltransferase</keyword>
<reference evidence="3 4" key="1">
    <citation type="submission" date="2017-02" db="EMBL/GenBank/DDBJ databases">
        <title>Clonality and virulence of isolates of VRE in Hematopoietic Stem Cell Transplanted (HSCT) patients.</title>
        <authorList>
            <person name="Marchi A.P."/>
            <person name="Martins R.C."/>
            <person name="Marie S.K."/>
            <person name="Levin A.S."/>
            <person name="Costa S.F."/>
        </authorList>
    </citation>
    <scope>NUCLEOTIDE SEQUENCE [LARGE SCALE GENOMIC DNA]</scope>
    <source>
        <strain evidence="3 4">LIM1759</strain>
    </source>
</reference>
<dbReference type="GO" id="GO:0003841">
    <property type="term" value="F:1-acylglycerol-3-phosphate O-acyltransferase activity"/>
    <property type="evidence" value="ECO:0007669"/>
    <property type="project" value="TreeGrafter"/>
</dbReference>
<evidence type="ECO:0000313" key="4">
    <source>
        <dbReference type="Proteomes" id="UP000191171"/>
    </source>
</evidence>
<dbReference type="GO" id="GO:0006654">
    <property type="term" value="P:phosphatidic acid biosynthetic process"/>
    <property type="evidence" value="ECO:0007669"/>
    <property type="project" value="TreeGrafter"/>
</dbReference>
<dbReference type="InterPro" id="IPR002123">
    <property type="entry name" value="Plipid/glycerol_acylTrfase"/>
</dbReference>
<accession>A0A1S8IAK9</accession>
<proteinExistence type="predicted"/>
<dbReference type="CDD" id="cd07989">
    <property type="entry name" value="LPLAT_AGPAT-like"/>
    <property type="match status" value="1"/>
</dbReference>
<dbReference type="AlphaFoldDB" id="A0A1S8IAK9"/>
<dbReference type="SMART" id="SM00563">
    <property type="entry name" value="PlsC"/>
    <property type="match status" value="1"/>
</dbReference>
<keyword evidence="1 3" id="KW-0808">Transferase</keyword>
<dbReference type="EMBL" id="MVGJ01000035">
    <property type="protein sequence ID" value="OOL82685.1"/>
    <property type="molecule type" value="Genomic_DNA"/>
</dbReference>
<dbReference type="Proteomes" id="UP000191171">
    <property type="component" value="Unassembled WGS sequence"/>
</dbReference>
<protein>
    <submittedName>
        <fullName evidence="3">1-acyl-sn-glycerol-3-phosphate acyltransferase</fullName>
    </submittedName>
</protein>
<dbReference type="PANTHER" id="PTHR10434">
    <property type="entry name" value="1-ACYL-SN-GLYCEROL-3-PHOSPHATE ACYLTRANSFERASE"/>
    <property type="match status" value="1"/>
</dbReference>
<organism evidence="3 4">
    <name type="scientific">Enterococcus faecium</name>
    <name type="common">Streptococcus faecium</name>
    <dbReference type="NCBI Taxonomy" id="1352"/>
    <lineage>
        <taxon>Bacteria</taxon>
        <taxon>Bacillati</taxon>
        <taxon>Bacillota</taxon>
        <taxon>Bacilli</taxon>
        <taxon>Lactobacillales</taxon>
        <taxon>Enterococcaceae</taxon>
        <taxon>Enterococcus</taxon>
    </lineage>
</organism>
<dbReference type="Pfam" id="PF01553">
    <property type="entry name" value="Acyltransferase"/>
    <property type="match status" value="1"/>
</dbReference>
<dbReference type="PANTHER" id="PTHR10434:SF40">
    <property type="entry name" value="1-ACYL-SN-GLYCEROL-3-PHOSPHATE ACYLTRANSFERASE"/>
    <property type="match status" value="1"/>
</dbReference>
<evidence type="ECO:0000256" key="2">
    <source>
        <dbReference type="ARBA" id="ARBA00023315"/>
    </source>
</evidence>
<dbReference type="SUPFAM" id="SSF69593">
    <property type="entry name" value="Glycerol-3-phosphate (1)-acyltransferase"/>
    <property type="match status" value="1"/>
</dbReference>
<evidence type="ECO:0000313" key="3">
    <source>
        <dbReference type="EMBL" id="OOL82685.1"/>
    </source>
</evidence>
<comment type="caution">
    <text evidence="3">The sequence shown here is derived from an EMBL/GenBank/DDBJ whole genome shotgun (WGS) entry which is preliminary data.</text>
</comment>